<accession>A0AAV5AGP6</accession>
<dbReference type="Gene3D" id="3.10.310.10">
    <property type="entry name" value="Diaminopimelate Epimerase, Chain A, domain 1"/>
    <property type="match status" value="2"/>
</dbReference>
<proteinExistence type="inferred from homology"/>
<sequence length="402" mass="42819">MKSTTALNSLPASYIRGGTSKGIFLNRKYLPTDHSEWPSIFLKIMGSPDPEHGRQMNGMGGGVSSGSKIMVLESPTPTQAAAGIDAQYTFAQIGIEDSEIDYSGNCGNLSSVVGIFAVDEGICVPRQSVSSTGETLGTVRLWNTNTNKEIHTTFPLTSDLRADLDKGQVSIAGVPGEASQIVLDFVRPGGARTGKLLPTNNPVDQLTITENNISRQYSASLVDATNPTVFVDSEEIFGSKYLPSEDVYANSGSKVLHNTIENIRKAGAVRMGLDPSAQAQPKIAILGVPQKNSSVPSDGIPHEIEIQALSMGVLHRAVPVTVGLCLGVAGSVEGTIIHKILQQTRSATTNQSDPERLRQGLIRMKHPSGIMDVGAQFDEEGSAISAKVIRTGRRLMQGVVWL</sequence>
<dbReference type="Pfam" id="PF04303">
    <property type="entry name" value="PrpF"/>
    <property type="match status" value="1"/>
</dbReference>
<evidence type="ECO:0000313" key="4">
    <source>
        <dbReference type="Proteomes" id="UP001050691"/>
    </source>
</evidence>
<dbReference type="Proteomes" id="UP001050691">
    <property type="component" value="Unassembled WGS sequence"/>
</dbReference>
<comment type="caution">
    <text evidence="3">The sequence shown here is derived from an EMBL/GenBank/DDBJ whole genome shotgun (WGS) entry which is preliminary data.</text>
</comment>
<reference evidence="3" key="1">
    <citation type="submission" date="2021-10" db="EMBL/GenBank/DDBJ databases">
        <title>De novo Genome Assembly of Clathrus columnatus (Basidiomycota, Fungi) Using Illumina and Nanopore Sequence Data.</title>
        <authorList>
            <person name="Ogiso-Tanaka E."/>
            <person name="Itagaki H."/>
            <person name="Hosoya T."/>
            <person name="Hosaka K."/>
        </authorList>
    </citation>
    <scope>NUCLEOTIDE SEQUENCE</scope>
    <source>
        <strain evidence="3">MO-923</strain>
    </source>
</reference>
<dbReference type="GO" id="GO:0016853">
    <property type="term" value="F:isomerase activity"/>
    <property type="evidence" value="ECO:0007669"/>
    <property type="project" value="UniProtKB-KW"/>
</dbReference>
<dbReference type="SUPFAM" id="SSF54506">
    <property type="entry name" value="Diaminopimelate epimerase-like"/>
    <property type="match status" value="2"/>
</dbReference>
<evidence type="ECO:0000313" key="3">
    <source>
        <dbReference type="EMBL" id="GJJ11661.1"/>
    </source>
</evidence>
<gene>
    <name evidence="3" type="ORF">Clacol_005897</name>
</gene>
<keyword evidence="4" id="KW-1185">Reference proteome</keyword>
<evidence type="ECO:0000256" key="1">
    <source>
        <dbReference type="ARBA" id="ARBA00007673"/>
    </source>
</evidence>
<dbReference type="PANTHER" id="PTHR43709">
    <property type="entry name" value="ACONITATE ISOMERASE-RELATED"/>
    <property type="match status" value="1"/>
</dbReference>
<keyword evidence="2" id="KW-0413">Isomerase</keyword>
<dbReference type="EMBL" id="BPWL01000006">
    <property type="protein sequence ID" value="GJJ11661.1"/>
    <property type="molecule type" value="Genomic_DNA"/>
</dbReference>
<evidence type="ECO:0000256" key="2">
    <source>
        <dbReference type="ARBA" id="ARBA00023235"/>
    </source>
</evidence>
<evidence type="ECO:0008006" key="5">
    <source>
        <dbReference type="Google" id="ProtNLM"/>
    </source>
</evidence>
<protein>
    <recommendedName>
        <fullName evidence="5">DUF453-domain-containing protein</fullName>
    </recommendedName>
</protein>
<dbReference type="PANTHER" id="PTHR43709:SF2">
    <property type="entry name" value="DUF453 DOMAIN PROTEIN (AFU_ORTHOLOGUE AFUA_6G00360)"/>
    <property type="match status" value="1"/>
</dbReference>
<name>A0AAV5AGP6_9AGAM</name>
<dbReference type="InterPro" id="IPR007400">
    <property type="entry name" value="PrpF-like"/>
</dbReference>
<dbReference type="AlphaFoldDB" id="A0AAV5AGP6"/>
<organism evidence="3 4">
    <name type="scientific">Clathrus columnatus</name>
    <dbReference type="NCBI Taxonomy" id="1419009"/>
    <lineage>
        <taxon>Eukaryota</taxon>
        <taxon>Fungi</taxon>
        <taxon>Dikarya</taxon>
        <taxon>Basidiomycota</taxon>
        <taxon>Agaricomycotina</taxon>
        <taxon>Agaricomycetes</taxon>
        <taxon>Phallomycetidae</taxon>
        <taxon>Phallales</taxon>
        <taxon>Clathraceae</taxon>
        <taxon>Clathrus</taxon>
    </lineage>
</organism>
<comment type="similarity">
    <text evidence="1">Belongs to the PrpF family.</text>
</comment>